<feature type="region of interest" description="Disordered" evidence="2">
    <location>
        <begin position="1"/>
        <end position="21"/>
    </location>
</feature>
<feature type="compositionally biased region" description="Low complexity" evidence="2">
    <location>
        <begin position="557"/>
        <end position="572"/>
    </location>
</feature>
<comment type="caution">
    <text evidence="4">The sequence shown here is derived from an EMBL/GenBank/DDBJ whole genome shotgun (WGS) entry which is preliminary data.</text>
</comment>
<accession>A0A2T0A897</accession>
<name>A0A2T0A897_RHOTO</name>
<evidence type="ECO:0000256" key="1">
    <source>
        <dbReference type="PROSITE-ProRule" id="PRU00276"/>
    </source>
</evidence>
<evidence type="ECO:0000259" key="3">
    <source>
        <dbReference type="PROSITE" id="PS50215"/>
    </source>
</evidence>
<proteinExistence type="predicted"/>
<evidence type="ECO:0000313" key="5">
    <source>
        <dbReference type="Proteomes" id="UP000239560"/>
    </source>
</evidence>
<feature type="compositionally biased region" description="Basic and acidic residues" evidence="2">
    <location>
        <begin position="445"/>
        <end position="455"/>
    </location>
</feature>
<keyword evidence="1" id="KW-0862">Zinc</keyword>
<sequence length="584" mass="61496">MFTIHSTEQYLRTKDDLDPEPPLVTPLRRSRRAFGGADDAILLPRHPAMVIVRESAILSPVEHISALRKRGLPLPDPTILSTASSCSHDSLPFNVDPAHPVYANSHHALDTYSNSSSLSSPWLSFPSSPSIQPFTPADHSTSFNSYRYVPSDRHRKRQGDDISGGSGSSSNFINSIGSTTGCPKQNVVLFVGVAADCTYTTTQRSSDAARQQILSNFNSVSALYQRSFNVSLSAQYPSSLALPSQTCPVCLAGIIKLAVMNLTCPSLSSQVDPSNPWNLLCQSGSTGRAGSSIGVDLNTRLSIFSQWRGDKGAQDGAGLWHLLTKCQTGSEVGVAWLGQLCRTASSSQGGQTTSCTGVTAATRSEWQVIAHEIGHNFGAIHDCASGCSLSGNCCLLLSLTLHVSANYIMSPVSEKNVSSFSPCSVGNICTTLSSSLNTTCLATRRTREASGRRTSEIGNAPPSADNSSPLRPLPHAPPSTTTGSTVAKLPFCAACKPALPPSTPTEPSSTRLAILSADAARKKTVNISLSLARYMMTPANRSSDTSAFAKPPPPAPSSATHSTATPSSSPSHQLLSAAGNHADS</sequence>
<feature type="region of interest" description="Disordered" evidence="2">
    <location>
        <begin position="444"/>
        <end position="482"/>
    </location>
</feature>
<dbReference type="PANTHER" id="PTHR11905:SF159">
    <property type="entry name" value="ADAM METALLOPROTEASE"/>
    <property type="match status" value="1"/>
</dbReference>
<feature type="domain" description="Peptidase M12B" evidence="3">
    <location>
        <begin position="296"/>
        <end position="434"/>
    </location>
</feature>
<dbReference type="InterPro" id="IPR024079">
    <property type="entry name" value="MetalloPept_cat_dom_sf"/>
</dbReference>
<organism evidence="4 5">
    <name type="scientific">Rhodotorula toruloides</name>
    <name type="common">Yeast</name>
    <name type="synonym">Rhodosporidium toruloides</name>
    <dbReference type="NCBI Taxonomy" id="5286"/>
    <lineage>
        <taxon>Eukaryota</taxon>
        <taxon>Fungi</taxon>
        <taxon>Dikarya</taxon>
        <taxon>Basidiomycota</taxon>
        <taxon>Pucciniomycotina</taxon>
        <taxon>Microbotryomycetes</taxon>
        <taxon>Sporidiobolales</taxon>
        <taxon>Sporidiobolaceae</taxon>
        <taxon>Rhodotorula</taxon>
    </lineage>
</organism>
<feature type="binding site" evidence="1">
    <location>
        <position position="381"/>
    </location>
    <ligand>
        <name>Zn(2+)</name>
        <dbReference type="ChEBI" id="CHEBI:29105"/>
        <note>catalytic</note>
    </ligand>
</feature>
<feature type="binding site" evidence="1">
    <location>
        <position position="371"/>
    </location>
    <ligand>
        <name>Zn(2+)</name>
        <dbReference type="ChEBI" id="CHEBI:29105"/>
        <note>catalytic</note>
    </ligand>
</feature>
<dbReference type="GO" id="GO:0006508">
    <property type="term" value="P:proteolysis"/>
    <property type="evidence" value="ECO:0007669"/>
    <property type="project" value="InterPro"/>
</dbReference>
<comment type="caution">
    <text evidence="1">Lacks conserved residue(s) required for the propagation of feature annotation.</text>
</comment>
<dbReference type="PANTHER" id="PTHR11905">
    <property type="entry name" value="ADAM A DISINTEGRIN AND METALLOPROTEASE DOMAIN"/>
    <property type="match status" value="1"/>
</dbReference>
<dbReference type="EMBL" id="LCTV02000006">
    <property type="protein sequence ID" value="PRQ74136.1"/>
    <property type="molecule type" value="Genomic_DNA"/>
</dbReference>
<evidence type="ECO:0000313" key="4">
    <source>
        <dbReference type="EMBL" id="PRQ74136.1"/>
    </source>
</evidence>
<feature type="region of interest" description="Disordered" evidence="2">
    <location>
        <begin position="145"/>
        <end position="168"/>
    </location>
</feature>
<dbReference type="GO" id="GO:0004222">
    <property type="term" value="F:metalloendopeptidase activity"/>
    <property type="evidence" value="ECO:0007669"/>
    <property type="project" value="InterPro"/>
</dbReference>
<dbReference type="Pfam" id="PF13574">
    <property type="entry name" value="Reprolysin_2"/>
    <property type="match status" value="1"/>
</dbReference>
<feature type="region of interest" description="Disordered" evidence="2">
    <location>
        <begin position="540"/>
        <end position="584"/>
    </location>
</feature>
<dbReference type="SUPFAM" id="SSF55486">
    <property type="entry name" value="Metalloproteases ('zincins'), catalytic domain"/>
    <property type="match status" value="1"/>
</dbReference>
<dbReference type="GO" id="GO:0046872">
    <property type="term" value="F:metal ion binding"/>
    <property type="evidence" value="ECO:0007669"/>
    <property type="project" value="UniProtKB-KW"/>
</dbReference>
<dbReference type="OrthoDB" id="5951731at2759"/>
<evidence type="ECO:0000256" key="2">
    <source>
        <dbReference type="SAM" id="MobiDB-lite"/>
    </source>
</evidence>
<dbReference type="PROSITE" id="PS50215">
    <property type="entry name" value="ADAM_MEPRO"/>
    <property type="match status" value="1"/>
</dbReference>
<protein>
    <submittedName>
        <fullName evidence="4">Metallo-peptidase family M12-domain containing protein</fullName>
    </submittedName>
</protein>
<feature type="binding site" evidence="1">
    <location>
        <position position="375"/>
    </location>
    <ligand>
        <name>Zn(2+)</name>
        <dbReference type="ChEBI" id="CHEBI:29105"/>
        <note>catalytic</note>
    </ligand>
</feature>
<gene>
    <name evidence="4" type="ORF">AAT19DRAFT_14489</name>
</gene>
<dbReference type="AlphaFoldDB" id="A0A2T0A897"/>
<dbReference type="Proteomes" id="UP000239560">
    <property type="component" value="Unassembled WGS sequence"/>
</dbReference>
<keyword evidence="1" id="KW-0479">Metal-binding</keyword>
<feature type="compositionally biased region" description="Polar residues" evidence="2">
    <location>
        <begin position="1"/>
        <end position="10"/>
    </location>
</feature>
<feature type="active site" evidence="1">
    <location>
        <position position="372"/>
    </location>
</feature>
<dbReference type="Gene3D" id="3.40.390.10">
    <property type="entry name" value="Collagenase (Catalytic Domain)"/>
    <property type="match status" value="1"/>
</dbReference>
<dbReference type="InterPro" id="IPR001590">
    <property type="entry name" value="Peptidase_M12B"/>
</dbReference>
<reference evidence="4 5" key="1">
    <citation type="journal article" date="2018" name="Elife">
        <title>Functional genomics of lipid metabolism in the oleaginous yeast Rhodosporidium toruloides.</title>
        <authorList>
            <person name="Coradetti S.T."/>
            <person name="Pinel D."/>
            <person name="Geiselman G."/>
            <person name="Ito M."/>
            <person name="Mondo S."/>
            <person name="Reilly M.C."/>
            <person name="Cheng Y.F."/>
            <person name="Bauer S."/>
            <person name="Grigoriev I."/>
            <person name="Gladden J.M."/>
            <person name="Simmons B.A."/>
            <person name="Brem R."/>
            <person name="Arkin A.P."/>
            <person name="Skerker J.M."/>
        </authorList>
    </citation>
    <scope>NUCLEOTIDE SEQUENCE [LARGE SCALE GENOMIC DNA]</scope>
    <source>
        <strain evidence="4 5">NBRC 0880</strain>
    </source>
</reference>